<proteinExistence type="predicted"/>
<reference evidence="2" key="1">
    <citation type="submission" date="2013-09" db="EMBL/GenBank/DDBJ databases">
        <title>Corchorus olitorius genome sequencing.</title>
        <authorList>
            <person name="Alam M."/>
            <person name="Haque M.S."/>
            <person name="Islam M.S."/>
            <person name="Emdad E.M."/>
            <person name="Islam M.M."/>
            <person name="Ahmed B."/>
            <person name="Halim A."/>
            <person name="Hossen Q.M.M."/>
            <person name="Hossain M.Z."/>
            <person name="Ahmed R."/>
            <person name="Khan M.M."/>
            <person name="Islam R."/>
            <person name="Rashid M.M."/>
            <person name="Khan S.A."/>
            <person name="Rahman M.S."/>
            <person name="Alam M."/>
            <person name="Yahiya A.S."/>
            <person name="Khan M.S."/>
            <person name="Azam M.S."/>
            <person name="Haque T."/>
            <person name="Lashkar M.Z.H."/>
            <person name="Akhand A.I."/>
            <person name="Morshed G."/>
            <person name="Roy S."/>
            <person name="Uddin K.S."/>
            <person name="Rabeya T."/>
            <person name="Hossain A.S."/>
            <person name="Chowdhury A."/>
            <person name="Snigdha A.R."/>
            <person name="Mortoza M.S."/>
            <person name="Matin S.A."/>
            <person name="Hoque S.M.E."/>
            <person name="Islam M.K."/>
            <person name="Roy D.K."/>
            <person name="Haider R."/>
            <person name="Moosa M.M."/>
            <person name="Elias S.M."/>
            <person name="Hasan A.M."/>
            <person name="Jahan S."/>
            <person name="Shafiuddin M."/>
            <person name="Mahmood N."/>
            <person name="Shommy N.S."/>
        </authorList>
    </citation>
    <scope>NUCLEOTIDE SEQUENCE [LARGE SCALE GENOMIC DNA]</scope>
    <source>
        <strain evidence="2">cv. O-4</strain>
    </source>
</reference>
<evidence type="ECO:0000313" key="2">
    <source>
        <dbReference type="Proteomes" id="UP000187203"/>
    </source>
</evidence>
<accession>A0A1R3L0T7</accession>
<dbReference type="GO" id="GO:0005840">
    <property type="term" value="C:ribosome"/>
    <property type="evidence" value="ECO:0007669"/>
    <property type="project" value="UniProtKB-KW"/>
</dbReference>
<dbReference type="AlphaFoldDB" id="A0A1R3L0T7"/>
<sequence length="29" mass="3639">MARRYWNINLEEMLEAGVQSWSWYEEMES</sequence>
<protein>
    <submittedName>
        <fullName evidence="1">Ribosomal protein S2</fullName>
    </submittedName>
</protein>
<evidence type="ECO:0000313" key="1">
    <source>
        <dbReference type="EMBL" id="OMP12965.1"/>
    </source>
</evidence>
<dbReference type="Proteomes" id="UP000187203">
    <property type="component" value="Unassembled WGS sequence"/>
</dbReference>
<dbReference type="EMBL" id="AWUE01005514">
    <property type="protein sequence ID" value="OMP12965.1"/>
    <property type="molecule type" value="Genomic_DNA"/>
</dbReference>
<keyword evidence="1" id="KW-0687">Ribonucleoprotein</keyword>
<name>A0A1R3L0T7_9ROSI</name>
<organism evidence="1 2">
    <name type="scientific">Corchorus olitorius</name>
    <dbReference type="NCBI Taxonomy" id="93759"/>
    <lineage>
        <taxon>Eukaryota</taxon>
        <taxon>Viridiplantae</taxon>
        <taxon>Streptophyta</taxon>
        <taxon>Embryophyta</taxon>
        <taxon>Tracheophyta</taxon>
        <taxon>Spermatophyta</taxon>
        <taxon>Magnoliopsida</taxon>
        <taxon>eudicotyledons</taxon>
        <taxon>Gunneridae</taxon>
        <taxon>Pentapetalae</taxon>
        <taxon>rosids</taxon>
        <taxon>malvids</taxon>
        <taxon>Malvales</taxon>
        <taxon>Malvaceae</taxon>
        <taxon>Grewioideae</taxon>
        <taxon>Apeibeae</taxon>
        <taxon>Corchorus</taxon>
    </lineage>
</organism>
<keyword evidence="1" id="KW-0689">Ribosomal protein</keyword>
<comment type="caution">
    <text evidence="1">The sequence shown here is derived from an EMBL/GenBank/DDBJ whole genome shotgun (WGS) entry which is preliminary data.</text>
</comment>
<gene>
    <name evidence="1" type="ORF">COLO4_02514</name>
</gene>
<keyword evidence="2" id="KW-1185">Reference proteome</keyword>